<dbReference type="Pfam" id="PF13432">
    <property type="entry name" value="TPR_16"/>
    <property type="match status" value="2"/>
</dbReference>
<feature type="repeat" description="TPR" evidence="1">
    <location>
        <begin position="141"/>
        <end position="174"/>
    </location>
</feature>
<evidence type="ECO:0000313" key="4">
    <source>
        <dbReference type="Proteomes" id="UP000298693"/>
    </source>
</evidence>
<feature type="compositionally biased region" description="Low complexity" evidence="2">
    <location>
        <begin position="1"/>
        <end position="11"/>
    </location>
</feature>
<dbReference type="PANTHER" id="PTHR44809">
    <property type="match status" value="1"/>
</dbReference>
<feature type="repeat" description="TPR" evidence="1">
    <location>
        <begin position="985"/>
        <end position="1018"/>
    </location>
</feature>
<keyword evidence="1" id="KW-0802">TPR repeat</keyword>
<dbReference type="PANTHER" id="PTHR44809:SF1">
    <property type="entry name" value="PROTEIN O-MANNOSYL-TRANSFERASE TMTC1"/>
    <property type="match status" value="1"/>
</dbReference>
<organism evidence="3 4">
    <name type="scientific">Azospirillum brasilense</name>
    <dbReference type="NCBI Taxonomy" id="192"/>
    <lineage>
        <taxon>Bacteria</taxon>
        <taxon>Pseudomonadati</taxon>
        <taxon>Pseudomonadota</taxon>
        <taxon>Alphaproteobacteria</taxon>
        <taxon>Rhodospirillales</taxon>
        <taxon>Azospirillaceae</taxon>
        <taxon>Azospirillum</taxon>
    </lineage>
</organism>
<dbReference type="InterPro" id="IPR019734">
    <property type="entry name" value="TPR_rpt"/>
</dbReference>
<dbReference type="InterPro" id="IPR011990">
    <property type="entry name" value="TPR-like_helical_dom_sf"/>
</dbReference>
<dbReference type="EMBL" id="CP032349">
    <property type="protein sequence ID" value="QCO19644.1"/>
    <property type="molecule type" value="Genomic_DNA"/>
</dbReference>
<dbReference type="Gene3D" id="1.25.40.10">
    <property type="entry name" value="Tetratricopeptide repeat domain"/>
    <property type="match status" value="4"/>
</dbReference>
<dbReference type="Gene3D" id="3.40.50.2000">
    <property type="entry name" value="Glycogen Phosphorylase B"/>
    <property type="match status" value="2"/>
</dbReference>
<dbReference type="InterPro" id="IPR052943">
    <property type="entry name" value="TMTC_O-mannosyl-trnsfr"/>
</dbReference>
<evidence type="ECO:0000313" key="3">
    <source>
        <dbReference type="EMBL" id="QCO19644.1"/>
    </source>
</evidence>
<feature type="repeat" description="TPR" evidence="1">
    <location>
        <begin position="951"/>
        <end position="984"/>
    </location>
</feature>
<evidence type="ECO:0000256" key="2">
    <source>
        <dbReference type="SAM" id="MobiDB-lite"/>
    </source>
</evidence>
<geneLocation type="plasmid" evidence="3">
    <name>p3</name>
</geneLocation>
<keyword evidence="3" id="KW-0614">Plasmid</keyword>
<accession>A0A4D8REM4</accession>
<feature type="repeat" description="TPR" evidence="1">
    <location>
        <begin position="107"/>
        <end position="140"/>
    </location>
</feature>
<name>A0A4D8REM4_AZOBR</name>
<dbReference type="Pfam" id="PF14559">
    <property type="entry name" value="TPR_19"/>
    <property type="match status" value="2"/>
</dbReference>
<proteinExistence type="predicted"/>
<evidence type="ECO:0000256" key="1">
    <source>
        <dbReference type="PROSITE-ProRule" id="PRU00339"/>
    </source>
</evidence>
<reference evidence="3 4" key="1">
    <citation type="submission" date="2018-09" db="EMBL/GenBank/DDBJ databases">
        <title>Whole genome based analysis of evolution and adaptive divergence in Indian and Brazilian strains of Azospirillum brasilense.</title>
        <authorList>
            <person name="Singh C."/>
            <person name="Tripathi A.K."/>
        </authorList>
    </citation>
    <scope>NUCLEOTIDE SEQUENCE [LARGE SCALE GENOMIC DNA]</scope>
    <source>
        <strain evidence="3 4">MTCC4039</strain>
        <plasmid evidence="3 4">p3</plasmid>
    </source>
</reference>
<gene>
    <name evidence="3" type="ORF">D3869_30950</name>
</gene>
<dbReference type="Proteomes" id="UP000298693">
    <property type="component" value="Plasmid p3"/>
</dbReference>
<feature type="region of interest" description="Disordered" evidence="2">
    <location>
        <begin position="1"/>
        <end position="47"/>
    </location>
</feature>
<dbReference type="SUPFAM" id="SSF48452">
    <property type="entry name" value="TPR-like"/>
    <property type="match status" value="4"/>
</dbReference>
<sequence>MARVGAVAGGRRAVHRSGGDAGPAVAGAPLRRLTAGTARPDGRRRGPEVACVGGGGCAVLLPLKPREFRPAAAMPTSADPGYPAARTAPQSAESVLRGILAVDGSNVEAWLRLGGLALKEGRHSRAARCFARVMLLAPDRAQAMHNLAEALRLTGRKGRASIAFSRALRLRPDYPKALTAFAMMMQDQGTGRAARRLAVRALIADPAFAMGWRNLAMLFQPLNQPDTMVRLLRRAALSDPGDTGVQAAYGVALCETKETRRAVEALHRAVALAPGESEPLGHLAYGLMHAGDCDGALLAASRCRRIDPMAAAADAQESLAWMMMGDFRRGDAAIRRAVTLDPGNSGILVNAALLRHTLGDGAASVRWSKRALRLDPDSGVGRFNLSLTLLRHGDFRHGWALYEARWSLWGNAFPRHAPAWDGGPLNGRSILLTAEQGHGDTLQFVRYATLLAERGGRVVLHVQPLLKRLLANTPGVAAVYGTDEEPPACDLCAPLLSLPGLVGTRLDSVPAAMPYLRPDEADRPAWRARLAGERRLKVGLVWAGEPRKEDIKANSVDRRRSLTLAALAPLAAATGTVFYSLQVGAAGAQAKAPPPGMEVIDWTGHIRDFADTAAFIAELDLVVTVDTSVCHLAGGLGKPVWVLSRFDACWRWLGHREDSPWYPTMRLFHQEEPGAWEAPIARLAAALTTLSAGRRALPGPEAPRGADPAPDPLGAGLTAALAAHRSGRLAEAAAGYRRALAADPAKGDALHLLGLTGLAEGGRDVAGRWLDRAVAVEPGRAVFRNSLGECQRSADRVEAAGRSYRQAVALDPAYAEPQVNLAKLSVAAGRAGTGLRQARRALRLSPLLPDAWRSLGHAALEHGEAVVAERAVQRTLALLPTDGEALGHAARLAGRRGDRDLAERLLGRVLRLGPDTAAAWRERADPCLKRGDHAVALPMLQRAVALAPAFPEALNNLGGALLGLRRREEAGRQYRRAIQLRPGYPDPWNNAGSALQERGETALALDHYRRAVALSPDHPVAYANMGETIRSSAAGLADFRTAEALCRRALTLVPDHGAALNALSVLCLDLRRLEEAEAGFRTLIGRDPESAQARFNLSLVLLTSGRLREGWEHYEERWRIGEIPVPKAPGRLWTGEPLEGRSVLLHAEQGHGDTLQFVRYAPLVAARGGRVHLAVHNGLRRLMERIPGLEGVYDLYGRLPATEVHCPLLSLPRAFGTELGSIPAAVPYLTADPVEVERWRARLPADGRLKVGLVWSGDPRPHSPKANAVDRRRSLTLAALAPLAAAGDILFVSLQKGTPAVQAKDPPPGMALIDPMDAVTDFADTAALMRCLDLIVTVDTSVAHLAGGLGLPVWVLSRFSGCWRWLEHRTDSPWYPTLRLFHQPGPGDWEPAVAQLAEALAERRRSHAAHPA</sequence>
<protein>
    <recommendedName>
        <fullName evidence="5">Tetratricopeptide repeat protein</fullName>
    </recommendedName>
</protein>
<dbReference type="SUPFAM" id="SSF53756">
    <property type="entry name" value="UDP-Glycosyltransferase/glycogen phosphorylase"/>
    <property type="match status" value="2"/>
</dbReference>
<dbReference type="SMART" id="SM00028">
    <property type="entry name" value="TPR"/>
    <property type="match status" value="14"/>
</dbReference>
<evidence type="ECO:0008006" key="5">
    <source>
        <dbReference type="Google" id="ProtNLM"/>
    </source>
</evidence>
<dbReference type="PROSITE" id="PS50005">
    <property type="entry name" value="TPR"/>
    <property type="match status" value="4"/>
</dbReference>